<evidence type="ECO:0008006" key="5">
    <source>
        <dbReference type="Google" id="ProtNLM"/>
    </source>
</evidence>
<keyword evidence="1" id="KW-0812">Transmembrane</keyword>
<organism evidence="3 4">
    <name type="scientific">Streptomyces antibioticus</name>
    <dbReference type="NCBI Taxonomy" id="1890"/>
    <lineage>
        <taxon>Bacteria</taxon>
        <taxon>Bacillati</taxon>
        <taxon>Actinomycetota</taxon>
        <taxon>Actinomycetes</taxon>
        <taxon>Kitasatosporales</taxon>
        <taxon>Streptomycetaceae</taxon>
        <taxon>Streptomyces</taxon>
    </lineage>
</organism>
<gene>
    <name evidence="3" type="ORF">HCX60_21315</name>
</gene>
<protein>
    <recommendedName>
        <fullName evidence="5">Integral membrane protein</fullName>
    </recommendedName>
</protein>
<name>A0AAE7CLX3_STRAT</name>
<accession>A0AAE7CLX3</accession>
<dbReference type="EMBL" id="CP050692">
    <property type="protein sequence ID" value="QIT45754.1"/>
    <property type="molecule type" value="Genomic_DNA"/>
</dbReference>
<keyword evidence="1" id="KW-1133">Transmembrane helix</keyword>
<keyword evidence="1" id="KW-0472">Membrane</keyword>
<feature type="transmembrane region" description="Helical" evidence="1">
    <location>
        <begin position="209"/>
        <end position="229"/>
    </location>
</feature>
<dbReference type="AlphaFoldDB" id="A0AAE7CLX3"/>
<feature type="transmembrane region" description="Helical" evidence="1">
    <location>
        <begin position="182"/>
        <end position="203"/>
    </location>
</feature>
<keyword evidence="2" id="KW-0732">Signal</keyword>
<evidence type="ECO:0000313" key="3">
    <source>
        <dbReference type="EMBL" id="QIT45754.1"/>
    </source>
</evidence>
<dbReference type="RefSeq" id="WP_078634278.1">
    <property type="nucleotide sequence ID" value="NZ_CM007717.1"/>
</dbReference>
<sequence length="242" mass="25738">MIGTRLKGLALLALSVLAALGCRAAFTTWLVSDRVTYRAYETAPPCPGSAPVRAYEDCLRTVTFTVDATKVDRGKRGGLRATLSGTPYWDGGVVFGDPGPVLEELRPGDRITGTVWRGEVVSIAESDARGVRQRTSDAPRDEPQMPAALGTGLGLLAALALVFGGARLLGPGPNPWFAWRPYGRRLLILTVSVSVALGLLGVWTGLAWWLVPAVEAVVVSLGAVLIYGWDRPEGDVRQTGIT</sequence>
<dbReference type="Proteomes" id="UP000502504">
    <property type="component" value="Chromosome"/>
</dbReference>
<evidence type="ECO:0000313" key="4">
    <source>
        <dbReference type="Proteomes" id="UP000502504"/>
    </source>
</evidence>
<evidence type="ECO:0000256" key="2">
    <source>
        <dbReference type="SAM" id="SignalP"/>
    </source>
</evidence>
<feature type="signal peptide" evidence="2">
    <location>
        <begin position="1"/>
        <end position="24"/>
    </location>
</feature>
<evidence type="ECO:0000256" key="1">
    <source>
        <dbReference type="SAM" id="Phobius"/>
    </source>
</evidence>
<feature type="transmembrane region" description="Helical" evidence="1">
    <location>
        <begin position="147"/>
        <end position="170"/>
    </location>
</feature>
<dbReference type="PROSITE" id="PS51257">
    <property type="entry name" value="PROKAR_LIPOPROTEIN"/>
    <property type="match status" value="1"/>
</dbReference>
<proteinExistence type="predicted"/>
<reference evidence="3 4" key="1">
    <citation type="submission" date="2020-03" db="EMBL/GenBank/DDBJ databases">
        <title>Is there a link between lipid content and antibiotic production in Streptomyces?</title>
        <authorList>
            <person name="David M."/>
            <person name="Lejeune C."/>
            <person name="Abreu S."/>
            <person name="Thibessard A."/>
            <person name="Leblond P."/>
            <person name="Chaminade P."/>
            <person name="Virolle M.-J."/>
        </authorList>
    </citation>
    <scope>NUCLEOTIDE SEQUENCE [LARGE SCALE GENOMIC DNA]</scope>
    <source>
        <strain evidence="3 4">DSM 41481</strain>
    </source>
</reference>
<feature type="chain" id="PRO_5042145087" description="Integral membrane protein" evidence="2">
    <location>
        <begin position="25"/>
        <end position="242"/>
    </location>
</feature>